<dbReference type="InterPro" id="IPR003137">
    <property type="entry name" value="PA_domain"/>
</dbReference>
<name>A0A0C1U1L4_9CLOT</name>
<evidence type="ECO:0000313" key="14">
    <source>
        <dbReference type="Proteomes" id="UP000031366"/>
    </source>
</evidence>
<dbReference type="PROSITE" id="PS51892">
    <property type="entry name" value="SUBTILASE"/>
    <property type="match status" value="1"/>
</dbReference>
<comment type="caution">
    <text evidence="13">The sequence shown here is derived from an EMBL/GenBank/DDBJ whole genome shotgun (WGS) entry which is preliminary data.</text>
</comment>
<feature type="active site" description="Charge relay system" evidence="8 9">
    <location>
        <position position="244"/>
    </location>
</feature>
<evidence type="ECO:0000256" key="2">
    <source>
        <dbReference type="ARBA" id="ARBA00022512"/>
    </source>
</evidence>
<dbReference type="EMBL" id="AYSO01000019">
    <property type="protein sequence ID" value="KIE45388.1"/>
    <property type="molecule type" value="Genomic_DNA"/>
</dbReference>
<dbReference type="InterPro" id="IPR022398">
    <property type="entry name" value="Peptidase_S8_His-AS"/>
</dbReference>
<dbReference type="Gene3D" id="3.50.30.30">
    <property type="match status" value="1"/>
</dbReference>
<evidence type="ECO:0000259" key="11">
    <source>
        <dbReference type="Pfam" id="PF02225"/>
    </source>
</evidence>
<dbReference type="InterPro" id="IPR023827">
    <property type="entry name" value="Peptidase_S8_Asp-AS"/>
</dbReference>
<dbReference type="InterPro" id="IPR036852">
    <property type="entry name" value="Peptidase_S8/S53_dom_sf"/>
</dbReference>
<accession>A0A0C1U1L4</accession>
<keyword evidence="2" id="KW-0134">Cell wall</keyword>
<evidence type="ECO:0000256" key="1">
    <source>
        <dbReference type="ARBA" id="ARBA00011073"/>
    </source>
</evidence>
<evidence type="ECO:0000313" key="13">
    <source>
        <dbReference type="EMBL" id="KIE45388.1"/>
    </source>
</evidence>
<dbReference type="SUPFAM" id="SSF52743">
    <property type="entry name" value="Subtilisin-like"/>
    <property type="match status" value="1"/>
</dbReference>
<dbReference type="GO" id="GO:0006508">
    <property type="term" value="P:proteolysis"/>
    <property type="evidence" value="ECO:0007669"/>
    <property type="project" value="UniProtKB-KW"/>
</dbReference>
<evidence type="ECO:0000256" key="5">
    <source>
        <dbReference type="ARBA" id="ARBA00022729"/>
    </source>
</evidence>
<feature type="domain" description="Inhibitor I9" evidence="12">
    <location>
        <begin position="64"/>
        <end position="146"/>
    </location>
</feature>
<sequence length="760" mass="84822">MKERNFKKLLAIFIFTTFIITLSSSEMIMAQEYWRVLDNNIESAEEVLKLDGDIDLNSNEKVKVIVQFDEKNPYEYRSTISSFKNDEANENFIKEVSKKKITEVQVTNSYERVFNGAAVSVPANKIEELSKIPMIKSIYSDCEVKIKPIKVEENLSENSKLISSVPLKNIDKLHGEGIKGKNIRIGILDTGIDYNHPAIRDVYKGGYDFIDKDNDPMETTYEQWKNSKAPEYDEKGENTYYTTHGTHVAGIIAGQGVGNDGLGVLGVAPEAEIYAYRVLGPYGIGTMESIISGVEKAVRDGMDILNLSLGIDVNDPLYPTSIAINNAMNLGVMVVSASGNNGSEPYTISTPGTASLGITVGASNNHMVIPTIKGNFSSLDENYTLRLLLRDKIQNLQLYNNRNLKVIYCGYGMKEDFNDKKLNDSVALVSRGKNSLMEKGKNAKEKGALFTIVINDNEEQGYVPMYFGEHEVYPTVFTLPFKEGQAILSTLKEREIQFKINSFSELEITKGVLLDFSSRGPVNETYIIKPEIIAPGANILSSVPSYFKGEEGIENYDKAYERQSGTSMATAYVTGVVALILEKNKNYSPSDIKAALMNTADDLEYDYSVYEIGAGMIDAYEAVYSKVKFQVLDKTASLNKNYEKIEIDNITSSLNFNENTNNQIAKTKSLKISNSSALNKDFKIDVKYLKSQMGNNAIENNVTIDIDKNVIINSMDSKLITVKIAVPEDSALGYYEGYIIFTNKNDLSEKYQIPFAYRKF</sequence>
<dbReference type="PANTHER" id="PTHR43806:SF65">
    <property type="entry name" value="SERINE PROTEASE APRX"/>
    <property type="match status" value="1"/>
</dbReference>
<dbReference type="Gene3D" id="3.40.50.200">
    <property type="entry name" value="Peptidase S8/S53 domain"/>
    <property type="match status" value="2"/>
</dbReference>
<dbReference type="SUPFAM" id="SSF52025">
    <property type="entry name" value="PA domain"/>
    <property type="match status" value="1"/>
</dbReference>
<dbReference type="InterPro" id="IPR037045">
    <property type="entry name" value="S8pro/Inhibitor_I9_sf"/>
</dbReference>
<keyword evidence="5" id="KW-0732">Signal</keyword>
<evidence type="ECO:0000256" key="4">
    <source>
        <dbReference type="ARBA" id="ARBA00022670"/>
    </source>
</evidence>
<evidence type="ECO:0000256" key="8">
    <source>
        <dbReference type="PIRSR" id="PIRSR615500-1"/>
    </source>
</evidence>
<evidence type="ECO:0000256" key="6">
    <source>
        <dbReference type="ARBA" id="ARBA00022801"/>
    </source>
</evidence>
<dbReference type="Pfam" id="PF05922">
    <property type="entry name" value="Inhibitor_I9"/>
    <property type="match status" value="1"/>
</dbReference>
<protein>
    <submittedName>
        <fullName evidence="13">Peptidase inhibitor I9 family protein</fullName>
    </submittedName>
</protein>
<dbReference type="Gene3D" id="3.30.70.80">
    <property type="entry name" value="Peptidase S8 propeptide/proteinase inhibitor I9"/>
    <property type="match status" value="1"/>
</dbReference>
<keyword evidence="4 9" id="KW-0645">Protease</keyword>
<dbReference type="InterPro" id="IPR050131">
    <property type="entry name" value="Peptidase_S8_subtilisin-like"/>
</dbReference>
<organism evidence="13 14">
    <name type="scientific">Clostridium argentinense CDC 2741</name>
    <dbReference type="NCBI Taxonomy" id="1418104"/>
    <lineage>
        <taxon>Bacteria</taxon>
        <taxon>Bacillati</taxon>
        <taxon>Bacillota</taxon>
        <taxon>Clostridia</taxon>
        <taxon>Eubacteriales</taxon>
        <taxon>Clostridiaceae</taxon>
        <taxon>Clostridium</taxon>
    </lineage>
</organism>
<keyword evidence="6 9" id="KW-0378">Hydrolase</keyword>
<reference evidence="13 14" key="1">
    <citation type="journal article" date="2015" name="Infect. Genet. Evol.">
        <title>Genomic sequences of six botulinum neurotoxin-producing strains representing three clostridial species illustrate the mobility and diversity of botulinum neurotoxin genes.</title>
        <authorList>
            <person name="Smith T.J."/>
            <person name="Hill K.K."/>
            <person name="Xie G."/>
            <person name="Foley B.T."/>
            <person name="Williamson C.H."/>
            <person name="Foster J.T."/>
            <person name="Johnson S.L."/>
            <person name="Chertkov O."/>
            <person name="Teshima H."/>
            <person name="Gibbons H.S."/>
            <person name="Johnsky L.A."/>
            <person name="Karavis M.A."/>
            <person name="Smith L.A."/>
        </authorList>
    </citation>
    <scope>NUCLEOTIDE SEQUENCE [LARGE SCALE GENOMIC DNA]</scope>
    <source>
        <strain evidence="13 14">CDC 2741</strain>
    </source>
</reference>
<dbReference type="RefSeq" id="WP_052268202.1">
    <property type="nucleotide sequence ID" value="NZ_AYSO01000019.1"/>
</dbReference>
<keyword evidence="14" id="KW-1185">Reference proteome</keyword>
<evidence type="ECO:0000256" key="7">
    <source>
        <dbReference type="ARBA" id="ARBA00022825"/>
    </source>
</evidence>
<dbReference type="OrthoDB" id="9798386at2"/>
<feature type="domain" description="PA" evidence="11">
    <location>
        <begin position="410"/>
        <end position="476"/>
    </location>
</feature>
<keyword evidence="7 9" id="KW-0720">Serine protease</keyword>
<dbReference type="GO" id="GO:0004252">
    <property type="term" value="F:serine-type endopeptidase activity"/>
    <property type="evidence" value="ECO:0007669"/>
    <property type="project" value="UniProtKB-UniRule"/>
</dbReference>
<dbReference type="AlphaFoldDB" id="A0A0C1U1L4"/>
<dbReference type="Pfam" id="PF00082">
    <property type="entry name" value="Peptidase_S8"/>
    <property type="match status" value="1"/>
</dbReference>
<dbReference type="InterPro" id="IPR000209">
    <property type="entry name" value="Peptidase_S8/S53_dom"/>
</dbReference>
<dbReference type="CDD" id="cd07474">
    <property type="entry name" value="Peptidases_S8_subtilisin_Vpr-like"/>
    <property type="match status" value="1"/>
</dbReference>
<proteinExistence type="inferred from homology"/>
<dbReference type="PROSITE" id="PS00137">
    <property type="entry name" value="SUBTILASE_HIS"/>
    <property type="match status" value="1"/>
</dbReference>
<dbReference type="InterPro" id="IPR034213">
    <property type="entry name" value="S8_Vpr-like"/>
</dbReference>
<evidence type="ECO:0000256" key="3">
    <source>
        <dbReference type="ARBA" id="ARBA00022525"/>
    </source>
</evidence>
<dbReference type="Pfam" id="PF02225">
    <property type="entry name" value="PA"/>
    <property type="match status" value="1"/>
</dbReference>
<dbReference type="InterPro" id="IPR010259">
    <property type="entry name" value="S8pro/Inhibitor_I9"/>
</dbReference>
<evidence type="ECO:0000259" key="12">
    <source>
        <dbReference type="Pfam" id="PF05922"/>
    </source>
</evidence>
<feature type="active site" description="Charge relay system" evidence="8 9">
    <location>
        <position position="567"/>
    </location>
</feature>
<dbReference type="InterPro" id="IPR015500">
    <property type="entry name" value="Peptidase_S8_subtilisin-rel"/>
</dbReference>
<evidence type="ECO:0000256" key="9">
    <source>
        <dbReference type="PROSITE-ProRule" id="PRU01240"/>
    </source>
</evidence>
<feature type="domain" description="Peptidase S8/S53" evidence="10">
    <location>
        <begin position="180"/>
        <end position="615"/>
    </location>
</feature>
<dbReference type="PROSITE" id="PS00136">
    <property type="entry name" value="SUBTILASE_ASP"/>
    <property type="match status" value="1"/>
</dbReference>
<dbReference type="PRINTS" id="PR00723">
    <property type="entry name" value="SUBTILISIN"/>
</dbReference>
<evidence type="ECO:0000259" key="10">
    <source>
        <dbReference type="Pfam" id="PF00082"/>
    </source>
</evidence>
<keyword evidence="3" id="KW-0964">Secreted</keyword>
<dbReference type="Proteomes" id="UP000031366">
    <property type="component" value="Unassembled WGS sequence"/>
</dbReference>
<feature type="active site" description="Charge relay system" evidence="8 9">
    <location>
        <position position="189"/>
    </location>
</feature>
<gene>
    <name evidence="13" type="ORF">U732_2635</name>
</gene>
<dbReference type="PANTHER" id="PTHR43806">
    <property type="entry name" value="PEPTIDASE S8"/>
    <property type="match status" value="1"/>
</dbReference>
<dbReference type="InterPro" id="IPR046450">
    <property type="entry name" value="PA_dom_sf"/>
</dbReference>
<comment type="similarity">
    <text evidence="1 9">Belongs to the peptidase S8 family.</text>
</comment>